<gene>
    <name evidence="1" type="ORF">CVT26_009242</name>
</gene>
<evidence type="ECO:0000313" key="1">
    <source>
        <dbReference type="EMBL" id="PPR05669.1"/>
    </source>
</evidence>
<dbReference type="EMBL" id="NHYE01000448">
    <property type="protein sequence ID" value="PPR05669.1"/>
    <property type="molecule type" value="Genomic_DNA"/>
</dbReference>
<comment type="caution">
    <text evidence="1">The sequence shown here is derived from an EMBL/GenBank/DDBJ whole genome shotgun (WGS) entry which is preliminary data.</text>
</comment>
<organism evidence="1 2">
    <name type="scientific">Gymnopilus dilepis</name>
    <dbReference type="NCBI Taxonomy" id="231916"/>
    <lineage>
        <taxon>Eukaryota</taxon>
        <taxon>Fungi</taxon>
        <taxon>Dikarya</taxon>
        <taxon>Basidiomycota</taxon>
        <taxon>Agaricomycotina</taxon>
        <taxon>Agaricomycetes</taxon>
        <taxon>Agaricomycetidae</taxon>
        <taxon>Agaricales</taxon>
        <taxon>Agaricineae</taxon>
        <taxon>Hymenogastraceae</taxon>
        <taxon>Gymnopilus</taxon>
    </lineage>
</organism>
<sequence>MIFRQIQNVCAFHVPPLQPRSKLIQIPDQAVDDFSHISDKRSTYFSMHSWPRRSVNWRDQYDWWTELQRSPSKLSLCKL</sequence>
<dbReference type="AlphaFoldDB" id="A0A409YRQ3"/>
<reference evidence="1 2" key="1">
    <citation type="journal article" date="2018" name="Evol. Lett.">
        <title>Horizontal gene cluster transfer increased hallucinogenic mushroom diversity.</title>
        <authorList>
            <person name="Reynolds H.T."/>
            <person name="Vijayakumar V."/>
            <person name="Gluck-Thaler E."/>
            <person name="Korotkin H.B."/>
            <person name="Matheny P.B."/>
            <person name="Slot J.C."/>
        </authorList>
    </citation>
    <scope>NUCLEOTIDE SEQUENCE [LARGE SCALE GENOMIC DNA]</scope>
    <source>
        <strain evidence="1 2">SRW20</strain>
    </source>
</reference>
<keyword evidence="2" id="KW-1185">Reference proteome</keyword>
<name>A0A409YRQ3_9AGAR</name>
<protein>
    <submittedName>
        <fullName evidence="1">Uncharacterized protein</fullName>
    </submittedName>
</protein>
<proteinExistence type="predicted"/>
<accession>A0A409YRQ3</accession>
<evidence type="ECO:0000313" key="2">
    <source>
        <dbReference type="Proteomes" id="UP000284706"/>
    </source>
</evidence>
<dbReference type="InParanoid" id="A0A409YRQ3"/>
<dbReference type="Proteomes" id="UP000284706">
    <property type="component" value="Unassembled WGS sequence"/>
</dbReference>